<gene>
    <name evidence="2" type="ORF">SLEP1_g39915</name>
</gene>
<evidence type="ECO:0000256" key="1">
    <source>
        <dbReference type="SAM" id="MobiDB-lite"/>
    </source>
</evidence>
<keyword evidence="3" id="KW-1185">Reference proteome</keyword>
<reference evidence="2 3" key="1">
    <citation type="journal article" date="2021" name="Commun. Biol.">
        <title>The genome of Shorea leprosula (Dipterocarpaceae) highlights the ecological relevance of drought in aseasonal tropical rainforests.</title>
        <authorList>
            <person name="Ng K.K.S."/>
            <person name="Kobayashi M.J."/>
            <person name="Fawcett J.A."/>
            <person name="Hatakeyama M."/>
            <person name="Paape T."/>
            <person name="Ng C.H."/>
            <person name="Ang C.C."/>
            <person name="Tnah L.H."/>
            <person name="Lee C.T."/>
            <person name="Nishiyama T."/>
            <person name="Sese J."/>
            <person name="O'Brien M.J."/>
            <person name="Copetti D."/>
            <person name="Mohd Noor M.I."/>
            <person name="Ong R.C."/>
            <person name="Putra M."/>
            <person name="Sireger I.Z."/>
            <person name="Indrioko S."/>
            <person name="Kosugi Y."/>
            <person name="Izuno A."/>
            <person name="Isagi Y."/>
            <person name="Lee S.L."/>
            <person name="Shimizu K.K."/>
        </authorList>
    </citation>
    <scope>NUCLEOTIDE SEQUENCE [LARGE SCALE GENOMIC DNA]</scope>
    <source>
        <strain evidence="2">214</strain>
    </source>
</reference>
<evidence type="ECO:0000313" key="2">
    <source>
        <dbReference type="EMBL" id="GKV31200.1"/>
    </source>
</evidence>
<feature type="compositionally biased region" description="Polar residues" evidence="1">
    <location>
        <begin position="48"/>
        <end position="62"/>
    </location>
</feature>
<dbReference type="EMBL" id="BPVZ01000090">
    <property type="protein sequence ID" value="GKV31200.1"/>
    <property type="molecule type" value="Genomic_DNA"/>
</dbReference>
<protein>
    <submittedName>
        <fullName evidence="2">Uncharacterized protein</fullName>
    </submittedName>
</protein>
<dbReference type="AlphaFoldDB" id="A0AAV5L2F4"/>
<name>A0AAV5L2F4_9ROSI</name>
<feature type="compositionally biased region" description="Basic and acidic residues" evidence="1">
    <location>
        <begin position="28"/>
        <end position="47"/>
    </location>
</feature>
<accession>A0AAV5L2F4</accession>
<proteinExistence type="predicted"/>
<evidence type="ECO:0000313" key="3">
    <source>
        <dbReference type="Proteomes" id="UP001054252"/>
    </source>
</evidence>
<organism evidence="2 3">
    <name type="scientific">Rubroshorea leprosula</name>
    <dbReference type="NCBI Taxonomy" id="152421"/>
    <lineage>
        <taxon>Eukaryota</taxon>
        <taxon>Viridiplantae</taxon>
        <taxon>Streptophyta</taxon>
        <taxon>Embryophyta</taxon>
        <taxon>Tracheophyta</taxon>
        <taxon>Spermatophyta</taxon>
        <taxon>Magnoliopsida</taxon>
        <taxon>eudicotyledons</taxon>
        <taxon>Gunneridae</taxon>
        <taxon>Pentapetalae</taxon>
        <taxon>rosids</taxon>
        <taxon>malvids</taxon>
        <taxon>Malvales</taxon>
        <taxon>Dipterocarpaceae</taxon>
        <taxon>Rubroshorea</taxon>
    </lineage>
</organism>
<comment type="caution">
    <text evidence="2">The sequence shown here is derived from an EMBL/GenBank/DDBJ whole genome shotgun (WGS) entry which is preliminary data.</text>
</comment>
<feature type="region of interest" description="Disordered" evidence="1">
    <location>
        <begin position="1"/>
        <end position="62"/>
    </location>
</feature>
<dbReference type="Proteomes" id="UP001054252">
    <property type="component" value="Unassembled WGS sequence"/>
</dbReference>
<sequence length="62" mass="7333">MKSRASLVVNQTGKKAPPERRRRRRKKKEEERGRGREEYLEELKSGDRQSSSDNRTVISFVE</sequence>